<evidence type="ECO:0000256" key="2">
    <source>
        <dbReference type="ARBA" id="ARBA00005182"/>
    </source>
</evidence>
<dbReference type="PIRSF" id="PIRSF500217">
    <property type="entry name" value="AlgI"/>
    <property type="match status" value="1"/>
</dbReference>
<evidence type="ECO:0000256" key="7">
    <source>
        <dbReference type="ARBA" id="ARBA00022841"/>
    </source>
</evidence>
<dbReference type="InterPro" id="IPR004299">
    <property type="entry name" value="MBOAT_fam"/>
</dbReference>
<keyword evidence="11" id="KW-0012">Acyltransferase</keyword>
<dbReference type="Pfam" id="PF03062">
    <property type="entry name" value="MBOAT"/>
    <property type="match status" value="1"/>
</dbReference>
<feature type="transmembrane region" description="Helical" evidence="12">
    <location>
        <begin position="7"/>
        <end position="27"/>
    </location>
</feature>
<gene>
    <name evidence="13" type="ORF">WS72_02235</name>
</gene>
<feature type="transmembrane region" description="Helical" evidence="12">
    <location>
        <begin position="404"/>
        <end position="426"/>
    </location>
</feature>
<evidence type="ECO:0000256" key="3">
    <source>
        <dbReference type="ARBA" id="ARBA00010323"/>
    </source>
</evidence>
<evidence type="ECO:0000256" key="9">
    <source>
        <dbReference type="ARBA" id="ARBA00023136"/>
    </source>
</evidence>
<feature type="transmembrane region" description="Helical" evidence="12">
    <location>
        <begin position="114"/>
        <end position="137"/>
    </location>
</feature>
<dbReference type="InterPro" id="IPR028362">
    <property type="entry name" value="AlgI"/>
</dbReference>
<evidence type="ECO:0000256" key="4">
    <source>
        <dbReference type="ARBA" id="ARBA00016084"/>
    </source>
</evidence>
<feature type="transmembrane region" description="Helical" evidence="12">
    <location>
        <begin position="312"/>
        <end position="337"/>
    </location>
</feature>
<feature type="transmembrane region" description="Helical" evidence="12">
    <location>
        <begin position="47"/>
        <end position="66"/>
    </location>
</feature>
<evidence type="ECO:0000256" key="10">
    <source>
        <dbReference type="ARBA" id="ARBA00031030"/>
    </source>
</evidence>
<feature type="transmembrane region" description="Helical" evidence="12">
    <location>
        <begin position="381"/>
        <end position="398"/>
    </location>
</feature>
<keyword evidence="8 12" id="KW-1133">Transmembrane helix</keyword>
<comment type="caution">
    <text evidence="13">The sequence shown here is derived from an EMBL/GenBank/DDBJ whole genome shotgun (WGS) entry which is preliminary data.</text>
</comment>
<organism evidence="13 14">
    <name type="scientific">Burkholderia savannae</name>
    <dbReference type="NCBI Taxonomy" id="1637837"/>
    <lineage>
        <taxon>Bacteria</taxon>
        <taxon>Pseudomonadati</taxon>
        <taxon>Pseudomonadota</taxon>
        <taxon>Betaproteobacteria</taxon>
        <taxon>Burkholderiales</taxon>
        <taxon>Burkholderiaceae</taxon>
        <taxon>Burkholderia</taxon>
        <taxon>pseudomallei group</taxon>
    </lineage>
</organism>
<dbReference type="InterPro" id="IPR051085">
    <property type="entry name" value="MB_O-acyltransferase"/>
</dbReference>
<name>A0ABR5T9X3_9BURK</name>
<sequence length="493" mass="56474">MVFSSAIFLYVFLPITLGLYWALTYRLRNIWLLIASLTFYAWGEPKYLLLMAASIIFNWIIGLLIARASSRKLQFVILTFGVTINLLALIYYKYAFFLTSNLDSLINFLLGKHTGIVETVLPIGISFFTFHSISYIVDIYRKEADALRNPLDMGLYISLFPQLVAGPIIRYHDIAEQILHRRNTLERFSSGVERFAFGLGKKVLIANVLGQAADSIFALPPEGISTPMAWFGIVCYTLQIYFDFSGYSDMAIGLARMFGFELTENFNYPYISTSVREFWRRWHISLSTWFRDYLYIPLGGNRTSPLRMRINLFTVFLLCGLWHGASWNFVFWGAFHGSLLVLERTRIGKWLDAMPKFVGWIYTIMMVMIGWVFFRADSFSYACSYVAAMFGFTKASWFTPQIGFYLNAQVFATIALGAILSTPLAISLARDWRERRFPSHSNEPLPANILALSAFAQNPNYVYIRLIAVLAILTICAAEMAAGTYNPFIYFRF</sequence>
<feature type="transmembrane region" description="Helical" evidence="12">
    <location>
        <begin position="73"/>
        <end position="94"/>
    </location>
</feature>
<evidence type="ECO:0000256" key="6">
    <source>
        <dbReference type="ARBA" id="ARBA00022692"/>
    </source>
</evidence>
<dbReference type="InterPro" id="IPR024194">
    <property type="entry name" value="Ac/AlaTfrase_AlgI/DltB"/>
</dbReference>
<evidence type="ECO:0000313" key="13">
    <source>
        <dbReference type="EMBL" id="KWZ41809.1"/>
    </source>
</evidence>
<keyword evidence="14" id="KW-1185">Reference proteome</keyword>
<evidence type="ECO:0000313" key="14">
    <source>
        <dbReference type="Proteomes" id="UP000070255"/>
    </source>
</evidence>
<keyword evidence="7" id="KW-0016">Alginate biosynthesis</keyword>
<dbReference type="PANTHER" id="PTHR13285">
    <property type="entry name" value="ACYLTRANSFERASE"/>
    <property type="match status" value="1"/>
</dbReference>
<comment type="pathway">
    <text evidence="2">Glycan biosynthesis; alginate biosynthesis.</text>
</comment>
<feature type="transmembrane region" description="Helical" evidence="12">
    <location>
        <begin position="462"/>
        <end position="485"/>
    </location>
</feature>
<evidence type="ECO:0000256" key="8">
    <source>
        <dbReference type="ARBA" id="ARBA00022989"/>
    </source>
</evidence>
<evidence type="ECO:0000256" key="1">
    <source>
        <dbReference type="ARBA" id="ARBA00004651"/>
    </source>
</evidence>
<comment type="subcellular location">
    <subcellularLocation>
        <location evidence="1">Cell membrane</location>
        <topology evidence="1">Multi-pass membrane protein</topology>
    </subcellularLocation>
</comment>
<keyword evidence="11" id="KW-0808">Transferase</keyword>
<keyword evidence="9 11" id="KW-0472">Membrane</keyword>
<feature type="transmembrane region" description="Helical" evidence="12">
    <location>
        <begin position="357"/>
        <end position="374"/>
    </location>
</feature>
<proteinExistence type="inferred from homology"/>
<accession>A0ABR5T9X3</accession>
<evidence type="ECO:0000256" key="11">
    <source>
        <dbReference type="PIRNR" id="PIRNR016636"/>
    </source>
</evidence>
<dbReference type="PIRSF" id="PIRSF016636">
    <property type="entry name" value="AlgI_DltB"/>
    <property type="match status" value="1"/>
</dbReference>
<dbReference type="EMBL" id="LNJQ01000001">
    <property type="protein sequence ID" value="KWZ41809.1"/>
    <property type="molecule type" value="Genomic_DNA"/>
</dbReference>
<keyword evidence="5 11" id="KW-1003">Cell membrane</keyword>
<reference evidence="13 14" key="1">
    <citation type="submission" date="2015-11" db="EMBL/GenBank/DDBJ databases">
        <authorList>
            <person name="Sahl J."/>
            <person name="Wagner D."/>
            <person name="Keim P."/>
        </authorList>
    </citation>
    <scope>NUCLEOTIDE SEQUENCE [LARGE SCALE GENOMIC DNA]</scope>
    <source>
        <strain evidence="13 14">BDU18</strain>
    </source>
</reference>
<protein>
    <recommendedName>
        <fullName evidence="4">Probable alginate O-acetylase AlgI</fullName>
    </recommendedName>
    <alternativeName>
        <fullName evidence="10">Alginate biosynthesis protein AlgI</fullName>
    </alternativeName>
</protein>
<evidence type="ECO:0000256" key="5">
    <source>
        <dbReference type="ARBA" id="ARBA00022475"/>
    </source>
</evidence>
<dbReference type="Proteomes" id="UP000070255">
    <property type="component" value="Unassembled WGS sequence"/>
</dbReference>
<keyword evidence="6 12" id="KW-0812">Transmembrane</keyword>
<comment type="similarity">
    <text evidence="3 11">Belongs to the membrane-bound acyltransferase family.</text>
</comment>
<dbReference type="PANTHER" id="PTHR13285:SF18">
    <property type="entry name" value="PROTEIN-CYSTEINE N-PALMITOYLTRANSFERASE RASP"/>
    <property type="match status" value="1"/>
</dbReference>
<evidence type="ECO:0000256" key="12">
    <source>
        <dbReference type="SAM" id="Phobius"/>
    </source>
</evidence>